<evidence type="ECO:0000313" key="2">
    <source>
        <dbReference type="EMBL" id="EKX61711.1"/>
    </source>
</evidence>
<dbReference type="AlphaFoldDB" id="L1KLL8"/>
<organism evidence="2 3">
    <name type="scientific">Streptomyces ipomoeae 91-03</name>
    <dbReference type="NCBI Taxonomy" id="698759"/>
    <lineage>
        <taxon>Bacteria</taxon>
        <taxon>Bacillati</taxon>
        <taxon>Actinomycetota</taxon>
        <taxon>Actinomycetes</taxon>
        <taxon>Kitasatosporales</taxon>
        <taxon>Streptomycetaceae</taxon>
        <taxon>Streptomyces</taxon>
    </lineage>
</organism>
<keyword evidence="3" id="KW-1185">Reference proteome</keyword>
<feature type="region of interest" description="Disordered" evidence="1">
    <location>
        <begin position="1"/>
        <end position="89"/>
    </location>
</feature>
<accession>L1KLL8</accession>
<proteinExistence type="predicted"/>
<comment type="caution">
    <text evidence="2">The sequence shown here is derived from an EMBL/GenBank/DDBJ whole genome shotgun (WGS) entry which is preliminary data.</text>
</comment>
<sequence length="89" mass="9040">MLPDAPEAEAEAARAEAGLCGTGGDEPAERGSGPGGEDASSAECAGHVGESPFRGATRTAAPLRQRRQSPTGRGRRASPVSRRPVQPFG</sequence>
<evidence type="ECO:0000256" key="1">
    <source>
        <dbReference type="SAM" id="MobiDB-lite"/>
    </source>
</evidence>
<reference evidence="2 3" key="1">
    <citation type="submission" date="2012-11" db="EMBL/GenBank/DDBJ databases">
        <authorList>
            <person name="Huguet-Tapia J.C."/>
            <person name="Durkin A.S."/>
            <person name="Pettis G.S."/>
            <person name="Badger J.H."/>
        </authorList>
    </citation>
    <scope>NUCLEOTIDE SEQUENCE [LARGE SCALE GENOMIC DNA]</scope>
    <source>
        <strain evidence="2 3">91-03</strain>
    </source>
</reference>
<evidence type="ECO:0000313" key="3">
    <source>
        <dbReference type="Proteomes" id="UP000010411"/>
    </source>
</evidence>
<feature type="compositionally biased region" description="Acidic residues" evidence="1">
    <location>
        <begin position="1"/>
        <end position="10"/>
    </location>
</feature>
<name>L1KLL8_9ACTN</name>
<dbReference type="Proteomes" id="UP000010411">
    <property type="component" value="Unassembled WGS sequence"/>
</dbReference>
<dbReference type="EMBL" id="AEJC01000571">
    <property type="protein sequence ID" value="EKX61711.1"/>
    <property type="molecule type" value="Genomic_DNA"/>
</dbReference>
<gene>
    <name evidence="2" type="ORF">STRIP9103_08917</name>
</gene>
<protein>
    <submittedName>
        <fullName evidence="2">Uncharacterized protein</fullName>
    </submittedName>
</protein>